<dbReference type="InterPro" id="IPR012286">
    <property type="entry name" value="Tetrahaem_cytochrome"/>
</dbReference>
<keyword evidence="5" id="KW-0479">Metal-binding</keyword>
<feature type="domain" description="Tetrahaem cytochrome" evidence="9">
    <location>
        <begin position="32"/>
        <end position="110"/>
    </location>
</feature>
<reference evidence="10 11" key="1">
    <citation type="submission" date="2019-10" db="EMBL/GenBank/DDBJ databases">
        <title>Genome diversity of Sutterella seckii.</title>
        <authorList>
            <person name="Chaplin A.V."/>
            <person name="Sokolova S.R."/>
            <person name="Mosin K.A."/>
            <person name="Ivanova E.L."/>
            <person name="Kochetkova T.O."/>
            <person name="Goltsov A.Y."/>
            <person name="Trofimov D.Y."/>
            <person name="Efimov B.A."/>
        </authorList>
    </citation>
    <scope>NUCLEOTIDE SEQUENCE [LARGE SCALE GENOMIC DNA]</scope>
    <source>
        <strain evidence="10 11">ASD393</strain>
    </source>
</reference>
<keyword evidence="3" id="KW-0813">Transport</keyword>
<evidence type="ECO:0000313" key="11">
    <source>
        <dbReference type="Proteomes" id="UP000430564"/>
    </source>
</evidence>
<name>A0A6I1EUA2_9BURK</name>
<keyword evidence="7" id="KW-0408">Iron</keyword>
<feature type="chain" id="PRO_5026321463" evidence="8">
    <location>
        <begin position="25"/>
        <end position="116"/>
    </location>
</feature>
<evidence type="ECO:0000256" key="7">
    <source>
        <dbReference type="ARBA" id="ARBA00023004"/>
    </source>
</evidence>
<dbReference type="RefSeq" id="WP_152157449.1">
    <property type="nucleotide sequence ID" value="NZ_WEHX01000003.1"/>
</dbReference>
<feature type="signal peptide" evidence="8">
    <location>
        <begin position="1"/>
        <end position="24"/>
    </location>
</feature>
<comment type="subcellular location">
    <subcellularLocation>
        <location evidence="2">Cell envelope</location>
    </subcellularLocation>
</comment>
<dbReference type="SUPFAM" id="SSF48695">
    <property type="entry name" value="Multiheme cytochromes"/>
    <property type="match status" value="1"/>
</dbReference>
<evidence type="ECO:0000259" key="9">
    <source>
        <dbReference type="Pfam" id="PF14537"/>
    </source>
</evidence>
<dbReference type="OrthoDB" id="5465261at2"/>
<evidence type="ECO:0000256" key="3">
    <source>
        <dbReference type="ARBA" id="ARBA00022448"/>
    </source>
</evidence>
<comment type="cofactor">
    <cofactor evidence="1">
        <name>heme c</name>
        <dbReference type="ChEBI" id="CHEBI:61717"/>
    </cofactor>
</comment>
<evidence type="ECO:0000256" key="1">
    <source>
        <dbReference type="ARBA" id="ARBA00001926"/>
    </source>
</evidence>
<dbReference type="Proteomes" id="UP000430564">
    <property type="component" value="Unassembled WGS sequence"/>
</dbReference>
<protein>
    <submittedName>
        <fullName evidence="10">Cytochrome c3 family protein</fullName>
    </submittedName>
</protein>
<evidence type="ECO:0000256" key="2">
    <source>
        <dbReference type="ARBA" id="ARBA00004196"/>
    </source>
</evidence>
<comment type="caution">
    <text evidence="10">The sequence shown here is derived from an EMBL/GenBank/DDBJ whole genome shotgun (WGS) entry which is preliminary data.</text>
</comment>
<accession>A0A6I1EUA2</accession>
<evidence type="ECO:0000256" key="4">
    <source>
        <dbReference type="ARBA" id="ARBA00022617"/>
    </source>
</evidence>
<gene>
    <name evidence="10" type="ORF">GBM95_01365</name>
</gene>
<dbReference type="AlphaFoldDB" id="A0A6I1EUA2"/>
<evidence type="ECO:0000256" key="8">
    <source>
        <dbReference type="SAM" id="SignalP"/>
    </source>
</evidence>
<dbReference type="InterPro" id="IPR036280">
    <property type="entry name" value="Multihaem_cyt_sf"/>
</dbReference>
<proteinExistence type="predicted"/>
<organism evidence="10 11">
    <name type="scientific">Sutterella seckii</name>
    <dbReference type="NCBI Taxonomy" id="1944635"/>
    <lineage>
        <taxon>Bacteria</taxon>
        <taxon>Pseudomonadati</taxon>
        <taxon>Pseudomonadota</taxon>
        <taxon>Betaproteobacteria</taxon>
        <taxon>Burkholderiales</taxon>
        <taxon>Sutterellaceae</taxon>
        <taxon>Sutterella</taxon>
    </lineage>
</organism>
<dbReference type="Pfam" id="PF14537">
    <property type="entry name" value="Cytochrom_c3_2"/>
    <property type="match status" value="1"/>
</dbReference>
<sequence length="116" mass="12817">MFRSLFTAVAATAILLGSAASVQAGEKLAEQHIKAGLQCQTCHGQDMKNPEMPTIETCTGCHNTKQLVAKTKNVKPTNPHVSPHYGDTLECTNCHLMHQESENYCNQCHEFNFKVK</sequence>
<evidence type="ECO:0000256" key="6">
    <source>
        <dbReference type="ARBA" id="ARBA00022982"/>
    </source>
</evidence>
<dbReference type="EMBL" id="WEHX01000003">
    <property type="protein sequence ID" value="KAB7662971.1"/>
    <property type="molecule type" value="Genomic_DNA"/>
</dbReference>
<dbReference type="GO" id="GO:0030313">
    <property type="term" value="C:cell envelope"/>
    <property type="evidence" value="ECO:0007669"/>
    <property type="project" value="UniProtKB-SubCell"/>
</dbReference>
<dbReference type="Gene3D" id="1.10.1130.10">
    <property type="entry name" value="Flavocytochrome C3, Chain A"/>
    <property type="match status" value="1"/>
</dbReference>
<keyword evidence="4" id="KW-0349">Heme</keyword>
<dbReference type="GO" id="GO:0046872">
    <property type="term" value="F:metal ion binding"/>
    <property type="evidence" value="ECO:0007669"/>
    <property type="project" value="UniProtKB-KW"/>
</dbReference>
<evidence type="ECO:0000313" key="10">
    <source>
        <dbReference type="EMBL" id="KAB7662971.1"/>
    </source>
</evidence>
<evidence type="ECO:0000256" key="5">
    <source>
        <dbReference type="ARBA" id="ARBA00022723"/>
    </source>
</evidence>
<keyword evidence="8" id="KW-0732">Signal</keyword>
<keyword evidence="6" id="KW-0249">Electron transport</keyword>